<dbReference type="GO" id="GO:0003676">
    <property type="term" value="F:nucleic acid binding"/>
    <property type="evidence" value="ECO:0007669"/>
    <property type="project" value="UniProtKB-ARBA"/>
</dbReference>
<sequence length="487" mass="53448">GARFVHPAATRRYLPQEPDFSGYETAEDYIAEGLNDDADAHLIDIVMASFDLAPGITLGTCSGGEARRIAIAAALVSKPDILLLDEPTNHLDLPAIAELEKRLRASPSAIVLISHDRRFLENLTTGTVWIDRGKTRSIARGFGEFEAWRDKTLEEEEQARHKLGRKIVAEEHWLRYGVTARRKRNVRRLGELHDMRKDLREARRPTGTVKFSKTETNASGKRVIVAEHISKSFGDNKVVDDFSVEITRGEKIGIVGPNGAGKTTLVNMLTGALAPDSGVIKLGTNLDLVSLDQRRASLKPTMRLADAIADERGDWVTIAGAKRHVASYLQDFLFAPEQWRAPVSSLSGGERGRLALASALAKPSNLLALDEPTNDLDLETLDLLEELLAAYQGTLLLISHDRSFLDRIVTSVITTDPDRAGGWRTYDGGYDDMVRQRGSAPGMRAAAKAPKPAAKRDSAKLQAQTKLSYKEKYALETLPAKISALEA</sequence>
<dbReference type="Pfam" id="PF00005">
    <property type="entry name" value="ABC_tran"/>
    <property type="match status" value="2"/>
</dbReference>
<dbReference type="PANTHER" id="PTHR42855">
    <property type="entry name" value="ABC TRANSPORTER ATP-BINDING SUBUNIT"/>
    <property type="match status" value="1"/>
</dbReference>
<organism evidence="4">
    <name type="scientific">hydrothermal vent metagenome</name>
    <dbReference type="NCBI Taxonomy" id="652676"/>
    <lineage>
        <taxon>unclassified sequences</taxon>
        <taxon>metagenomes</taxon>
        <taxon>ecological metagenomes</taxon>
    </lineage>
</organism>
<dbReference type="GO" id="GO:0016887">
    <property type="term" value="F:ATP hydrolysis activity"/>
    <property type="evidence" value="ECO:0007669"/>
    <property type="project" value="InterPro"/>
</dbReference>
<dbReference type="InterPro" id="IPR003439">
    <property type="entry name" value="ABC_transporter-like_ATP-bd"/>
</dbReference>
<dbReference type="Gene3D" id="3.40.50.300">
    <property type="entry name" value="P-loop containing nucleotide triphosphate hydrolases"/>
    <property type="match status" value="2"/>
</dbReference>
<dbReference type="PANTHER" id="PTHR42855:SF1">
    <property type="entry name" value="ABC TRANSPORTER DOMAIN-CONTAINING PROTEIN"/>
    <property type="match status" value="1"/>
</dbReference>
<keyword evidence="1" id="KW-0547">Nucleotide-binding</keyword>
<keyword evidence="2" id="KW-0067">ATP-binding</keyword>
<dbReference type="InterPro" id="IPR051309">
    <property type="entry name" value="ABCF_ATPase"/>
</dbReference>
<dbReference type="AlphaFoldDB" id="A0A3B0S1I6"/>
<accession>A0A3B0S1I6</accession>
<feature type="non-terminal residue" evidence="4">
    <location>
        <position position="487"/>
    </location>
</feature>
<dbReference type="SMART" id="SM00382">
    <property type="entry name" value="AAA"/>
    <property type="match status" value="2"/>
</dbReference>
<evidence type="ECO:0000256" key="1">
    <source>
        <dbReference type="ARBA" id="ARBA00022741"/>
    </source>
</evidence>
<dbReference type="EMBL" id="UOEH01000038">
    <property type="protein sequence ID" value="VAV90403.1"/>
    <property type="molecule type" value="Genomic_DNA"/>
</dbReference>
<dbReference type="PROSITE" id="PS50893">
    <property type="entry name" value="ABC_TRANSPORTER_2"/>
    <property type="match status" value="1"/>
</dbReference>
<feature type="domain" description="ABC transporter" evidence="3">
    <location>
        <begin position="224"/>
        <end position="446"/>
    </location>
</feature>
<proteinExistence type="predicted"/>
<evidence type="ECO:0000259" key="3">
    <source>
        <dbReference type="PROSITE" id="PS50893"/>
    </source>
</evidence>
<dbReference type="SUPFAM" id="SSF52540">
    <property type="entry name" value="P-loop containing nucleoside triphosphate hydrolases"/>
    <property type="match status" value="2"/>
</dbReference>
<dbReference type="InterPro" id="IPR003593">
    <property type="entry name" value="AAA+_ATPase"/>
</dbReference>
<dbReference type="FunFam" id="3.40.50.300:FF:000309">
    <property type="entry name" value="ABC transporter ATP-binding protein"/>
    <property type="match status" value="1"/>
</dbReference>
<dbReference type="CDD" id="cd03221">
    <property type="entry name" value="ABCF_EF-3"/>
    <property type="match status" value="1"/>
</dbReference>
<evidence type="ECO:0000313" key="4">
    <source>
        <dbReference type="EMBL" id="VAV90403.1"/>
    </source>
</evidence>
<name>A0A3B0S1I6_9ZZZZ</name>
<evidence type="ECO:0000256" key="2">
    <source>
        <dbReference type="ARBA" id="ARBA00022840"/>
    </source>
</evidence>
<dbReference type="GO" id="GO:0005524">
    <property type="term" value="F:ATP binding"/>
    <property type="evidence" value="ECO:0007669"/>
    <property type="project" value="UniProtKB-KW"/>
</dbReference>
<gene>
    <name evidence="4" type="ORF">MNBD_ALPHA05-375</name>
</gene>
<protein>
    <submittedName>
        <fullName evidence="4">Bis-ABC ATPase Uup</fullName>
    </submittedName>
</protein>
<dbReference type="InterPro" id="IPR027417">
    <property type="entry name" value="P-loop_NTPase"/>
</dbReference>
<reference evidence="4" key="1">
    <citation type="submission" date="2018-06" db="EMBL/GenBank/DDBJ databases">
        <authorList>
            <person name="Zhirakovskaya E."/>
        </authorList>
    </citation>
    <scope>NUCLEOTIDE SEQUENCE</scope>
</reference>
<feature type="non-terminal residue" evidence="4">
    <location>
        <position position="1"/>
    </location>
</feature>